<proteinExistence type="predicted"/>
<dbReference type="Pfam" id="PF02625">
    <property type="entry name" value="XdhC_CoxI"/>
    <property type="match status" value="1"/>
</dbReference>
<dbReference type="Pfam" id="PF13478">
    <property type="entry name" value="XdhC_C"/>
    <property type="match status" value="1"/>
</dbReference>
<accession>A0A7X5RJL5</accession>
<dbReference type="RefSeq" id="WP_163083516.1">
    <property type="nucleotide sequence ID" value="NZ_JAAAWN010000002.1"/>
</dbReference>
<evidence type="ECO:0000313" key="3">
    <source>
        <dbReference type="EMBL" id="NDV89912.1"/>
    </source>
</evidence>
<keyword evidence="4" id="KW-1185">Reference proteome</keyword>
<evidence type="ECO:0000259" key="1">
    <source>
        <dbReference type="Pfam" id="PF02625"/>
    </source>
</evidence>
<name>A0A7X5RJL5_9ALTE</name>
<dbReference type="AlphaFoldDB" id="A0A7X5RJL5"/>
<protein>
    <submittedName>
        <fullName evidence="3">Xanthine dehydrogenase accessory protein XdhC</fullName>
    </submittedName>
</protein>
<dbReference type="InterPro" id="IPR052698">
    <property type="entry name" value="MoCofactor_Util/Proc"/>
</dbReference>
<gene>
    <name evidence="3" type="primary">xdhC</name>
    <name evidence="3" type="ORF">GTH32_01715</name>
</gene>
<dbReference type="Gene3D" id="3.40.50.720">
    <property type="entry name" value="NAD(P)-binding Rossmann-like Domain"/>
    <property type="match status" value="1"/>
</dbReference>
<feature type="domain" description="XdhC- CoxI" evidence="1">
    <location>
        <begin position="15"/>
        <end position="73"/>
    </location>
</feature>
<dbReference type="InterPro" id="IPR036291">
    <property type="entry name" value="NAD(P)-bd_dom_sf"/>
</dbReference>
<dbReference type="Proteomes" id="UP000470213">
    <property type="component" value="Unassembled WGS sequence"/>
</dbReference>
<dbReference type="InterPro" id="IPR027051">
    <property type="entry name" value="XdhC_Rossmann_dom"/>
</dbReference>
<dbReference type="InterPro" id="IPR003777">
    <property type="entry name" value="XdhC_CoxI"/>
</dbReference>
<organism evidence="3 4">
    <name type="scientific">Alteromonas profundi</name>
    <dbReference type="NCBI Taxonomy" id="2696062"/>
    <lineage>
        <taxon>Bacteria</taxon>
        <taxon>Pseudomonadati</taxon>
        <taxon>Pseudomonadota</taxon>
        <taxon>Gammaproteobacteria</taxon>
        <taxon>Alteromonadales</taxon>
        <taxon>Alteromonadaceae</taxon>
        <taxon>Alteromonas/Salinimonas group</taxon>
        <taxon>Alteromonas</taxon>
    </lineage>
</organism>
<feature type="domain" description="XdhC Rossmann" evidence="2">
    <location>
        <begin position="117"/>
        <end position="259"/>
    </location>
</feature>
<sequence>MRPTTWYEGVAACEQQGEAYVLITVVSIAGSTPREAGSKMVVTSTSSIDTIGGGHLEFDAIKTARDMLAHGQTVSQEAKDTRSTMLRSYPLSSSLGQCCGGAVKVLFDVCNLHAQHLAIFGAGHVAQALIPIIAQLPLRIRWIDSRESVFPASMPANVTPIVEQEPETEVSQLPHNAWLVILTHDHQLDYRIVERALKYPSLPFVGLIGSDTKAKRFITKLHNRGFTDKDLLRLYTPIGNPDIPGKRPIEVAVSIAAQIIARLHNAESAGQSKHVPVTAAHDAIKE</sequence>
<dbReference type="PANTHER" id="PTHR30388">
    <property type="entry name" value="ALDEHYDE OXIDOREDUCTASE MOLYBDENUM COFACTOR ASSEMBLY PROTEIN"/>
    <property type="match status" value="1"/>
</dbReference>
<dbReference type="PANTHER" id="PTHR30388:SF6">
    <property type="entry name" value="XANTHINE DEHYDROGENASE SUBUNIT A-RELATED"/>
    <property type="match status" value="1"/>
</dbReference>
<dbReference type="EMBL" id="JAAAWN010000002">
    <property type="protein sequence ID" value="NDV89912.1"/>
    <property type="molecule type" value="Genomic_DNA"/>
</dbReference>
<evidence type="ECO:0000313" key="4">
    <source>
        <dbReference type="Proteomes" id="UP000470213"/>
    </source>
</evidence>
<dbReference type="NCBIfam" id="TIGR02964">
    <property type="entry name" value="xanthine_xdhC"/>
    <property type="match status" value="1"/>
</dbReference>
<dbReference type="InterPro" id="IPR014308">
    <property type="entry name" value="Xanthine_DH_XdhC"/>
</dbReference>
<dbReference type="SUPFAM" id="SSF51735">
    <property type="entry name" value="NAD(P)-binding Rossmann-fold domains"/>
    <property type="match status" value="1"/>
</dbReference>
<comment type="caution">
    <text evidence="3">The sequence shown here is derived from an EMBL/GenBank/DDBJ whole genome shotgun (WGS) entry which is preliminary data.</text>
</comment>
<reference evidence="3 4" key="1">
    <citation type="submission" date="2020-01" db="EMBL/GenBank/DDBJ databases">
        <authorList>
            <person name="Chen J."/>
            <person name="Zhu S."/>
            <person name="Yang J."/>
        </authorList>
    </citation>
    <scope>NUCLEOTIDE SEQUENCE [LARGE SCALE GENOMIC DNA]</scope>
    <source>
        <strain evidence="3 4">345S023</strain>
    </source>
</reference>
<evidence type="ECO:0000259" key="2">
    <source>
        <dbReference type="Pfam" id="PF13478"/>
    </source>
</evidence>